<dbReference type="SMART" id="SM00530">
    <property type="entry name" value="HTH_XRE"/>
    <property type="match status" value="1"/>
</dbReference>
<feature type="transmembrane region" description="Helical" evidence="2">
    <location>
        <begin position="302"/>
        <end position="318"/>
    </location>
</feature>
<feature type="transmembrane region" description="Helical" evidence="2">
    <location>
        <begin position="136"/>
        <end position="157"/>
    </location>
</feature>
<feature type="domain" description="HTH cro/C1-type" evidence="3">
    <location>
        <begin position="7"/>
        <end position="61"/>
    </location>
</feature>
<dbReference type="Proteomes" id="UP000886874">
    <property type="component" value="Unassembled WGS sequence"/>
</dbReference>
<keyword evidence="2" id="KW-1133">Transmembrane helix</keyword>
<accession>A0A9D0Z626</accession>
<comment type="caution">
    <text evidence="4">The sequence shown here is derived from an EMBL/GenBank/DDBJ whole genome shotgun (WGS) entry which is preliminary data.</text>
</comment>
<dbReference type="InterPro" id="IPR001387">
    <property type="entry name" value="Cro/C1-type_HTH"/>
</dbReference>
<protein>
    <submittedName>
        <fullName evidence="4">Helix-turn-helix transcriptional regulator</fullName>
    </submittedName>
</protein>
<keyword evidence="2" id="KW-0472">Membrane</keyword>
<evidence type="ECO:0000259" key="3">
    <source>
        <dbReference type="PROSITE" id="PS50943"/>
    </source>
</evidence>
<sequence>MTLAEKIIRLRKEQGWSQEELAHRLEVSRQAVSKWESMASVPDLDKILKLSQLFGVSTDYLLKDDAAEETGFAADDETPDRGRTVTMEEANAYLAQAAQSARRIALGVGLCILSPVPLIFLGALSEYGKAPIPEHAAGSVGVTILLLFIACAVALFVTEGFKLHRYEYLEKEPIALTYGVAGMVEAKKEQFAPVFKSAVVTGVTLCILSLVPLLLSAMGENEFLTACCAALLFLFAAAGVFLIVLRGIVWGSYARLLEEGDYTPENKAAEKRNEPFHAFYWCAVTALYLGLSFYSNAWHRTWIVWPVAAVLFAGLQALRNARKE</sequence>
<dbReference type="Gene3D" id="1.10.260.40">
    <property type="entry name" value="lambda repressor-like DNA-binding domains"/>
    <property type="match status" value="1"/>
</dbReference>
<dbReference type="SUPFAM" id="SSF47413">
    <property type="entry name" value="lambda repressor-like DNA-binding domains"/>
    <property type="match status" value="1"/>
</dbReference>
<name>A0A9D0Z626_9FIRM</name>
<reference evidence="4" key="2">
    <citation type="journal article" date="2021" name="PeerJ">
        <title>Extensive microbial diversity within the chicken gut microbiome revealed by metagenomics and culture.</title>
        <authorList>
            <person name="Gilroy R."/>
            <person name="Ravi A."/>
            <person name="Getino M."/>
            <person name="Pursley I."/>
            <person name="Horton D.L."/>
            <person name="Alikhan N.F."/>
            <person name="Baker D."/>
            <person name="Gharbi K."/>
            <person name="Hall N."/>
            <person name="Watson M."/>
            <person name="Adriaenssens E.M."/>
            <person name="Foster-Nyarko E."/>
            <person name="Jarju S."/>
            <person name="Secka A."/>
            <person name="Antonio M."/>
            <person name="Oren A."/>
            <person name="Chaudhuri R.R."/>
            <person name="La Ragione R."/>
            <person name="Hildebrand F."/>
            <person name="Pallen M.J."/>
        </authorList>
    </citation>
    <scope>NUCLEOTIDE SEQUENCE</scope>
    <source>
        <strain evidence="4">ChiSjej2B20-13462</strain>
    </source>
</reference>
<feature type="transmembrane region" description="Helical" evidence="2">
    <location>
        <begin position="197"/>
        <end position="217"/>
    </location>
</feature>
<dbReference type="PROSITE" id="PS50943">
    <property type="entry name" value="HTH_CROC1"/>
    <property type="match status" value="1"/>
</dbReference>
<evidence type="ECO:0000256" key="2">
    <source>
        <dbReference type="SAM" id="Phobius"/>
    </source>
</evidence>
<dbReference type="Pfam" id="PF01381">
    <property type="entry name" value="HTH_3"/>
    <property type="match status" value="1"/>
</dbReference>
<dbReference type="AlphaFoldDB" id="A0A9D0Z626"/>
<evidence type="ECO:0000313" key="5">
    <source>
        <dbReference type="Proteomes" id="UP000886874"/>
    </source>
</evidence>
<gene>
    <name evidence="4" type="ORF">IAA67_05000</name>
</gene>
<dbReference type="InterPro" id="IPR010982">
    <property type="entry name" value="Lambda_DNA-bd_dom_sf"/>
</dbReference>
<keyword evidence="2" id="KW-0812">Transmembrane</keyword>
<dbReference type="CDD" id="cd00093">
    <property type="entry name" value="HTH_XRE"/>
    <property type="match status" value="1"/>
</dbReference>
<keyword evidence="1" id="KW-0238">DNA-binding</keyword>
<evidence type="ECO:0000256" key="1">
    <source>
        <dbReference type="ARBA" id="ARBA00023125"/>
    </source>
</evidence>
<dbReference type="GO" id="GO:0003677">
    <property type="term" value="F:DNA binding"/>
    <property type="evidence" value="ECO:0007669"/>
    <property type="project" value="UniProtKB-KW"/>
</dbReference>
<dbReference type="EMBL" id="DVFN01000072">
    <property type="protein sequence ID" value="HIQ69669.1"/>
    <property type="molecule type" value="Genomic_DNA"/>
</dbReference>
<dbReference type="PANTHER" id="PTHR46558">
    <property type="entry name" value="TRACRIPTIONAL REGULATORY PROTEIN-RELATED-RELATED"/>
    <property type="match status" value="1"/>
</dbReference>
<feature type="transmembrane region" description="Helical" evidence="2">
    <location>
        <begin position="278"/>
        <end position="296"/>
    </location>
</feature>
<reference evidence="4" key="1">
    <citation type="submission" date="2020-10" db="EMBL/GenBank/DDBJ databases">
        <authorList>
            <person name="Gilroy R."/>
        </authorList>
    </citation>
    <scope>NUCLEOTIDE SEQUENCE</scope>
    <source>
        <strain evidence="4">ChiSjej2B20-13462</strain>
    </source>
</reference>
<proteinExistence type="predicted"/>
<evidence type="ECO:0000313" key="4">
    <source>
        <dbReference type="EMBL" id="HIQ69669.1"/>
    </source>
</evidence>
<organism evidence="4 5">
    <name type="scientific">Candidatus Avoscillospira stercorigallinarum</name>
    <dbReference type="NCBI Taxonomy" id="2840708"/>
    <lineage>
        <taxon>Bacteria</taxon>
        <taxon>Bacillati</taxon>
        <taxon>Bacillota</taxon>
        <taxon>Clostridia</taxon>
        <taxon>Eubacteriales</taxon>
        <taxon>Oscillospiraceae</taxon>
        <taxon>Oscillospiraceae incertae sedis</taxon>
        <taxon>Candidatus Avoscillospira</taxon>
    </lineage>
</organism>
<feature type="transmembrane region" description="Helical" evidence="2">
    <location>
        <begin position="104"/>
        <end position="124"/>
    </location>
</feature>
<dbReference type="PANTHER" id="PTHR46558:SF13">
    <property type="entry name" value="HTH-TYPE TRANSCRIPTIONAL REGULATOR IMMR"/>
    <property type="match status" value="1"/>
</dbReference>
<feature type="transmembrane region" description="Helical" evidence="2">
    <location>
        <begin position="223"/>
        <end position="245"/>
    </location>
</feature>